<evidence type="ECO:0000313" key="3">
    <source>
        <dbReference type="Proteomes" id="UP000014113"/>
    </source>
</evidence>
<dbReference type="EMBL" id="ASWJ01000004">
    <property type="protein sequence ID" value="EOW84463.1"/>
    <property type="molecule type" value="Genomic_DNA"/>
</dbReference>
<keyword evidence="1" id="KW-0812">Transmembrane</keyword>
<comment type="caution">
    <text evidence="2">The sequence shown here is derived from an EMBL/GenBank/DDBJ whole genome shotgun (WGS) entry which is preliminary data.</text>
</comment>
<organism evidence="2 3">
    <name type="scientific">Enterococcus columbae DSM 7374 = ATCC 51263</name>
    <dbReference type="NCBI Taxonomy" id="1121865"/>
    <lineage>
        <taxon>Bacteria</taxon>
        <taxon>Bacillati</taxon>
        <taxon>Bacillota</taxon>
        <taxon>Bacilli</taxon>
        <taxon>Lactobacillales</taxon>
        <taxon>Enterococcaceae</taxon>
        <taxon>Enterococcus</taxon>
    </lineage>
</organism>
<keyword evidence="1" id="KW-0472">Membrane</keyword>
<name>S0KTI9_9ENTE</name>
<dbReference type="PATRIC" id="fig|1121865.3.peg.354"/>
<feature type="transmembrane region" description="Helical" evidence="1">
    <location>
        <begin position="12"/>
        <end position="30"/>
    </location>
</feature>
<dbReference type="AlphaFoldDB" id="S0KTI9"/>
<feature type="transmembrane region" description="Helical" evidence="1">
    <location>
        <begin position="131"/>
        <end position="152"/>
    </location>
</feature>
<feature type="transmembrane region" description="Helical" evidence="1">
    <location>
        <begin position="195"/>
        <end position="214"/>
    </location>
</feature>
<keyword evidence="3" id="KW-1185">Reference proteome</keyword>
<reference evidence="2 3" key="1">
    <citation type="submission" date="2013-03" db="EMBL/GenBank/DDBJ databases">
        <title>The Genome Sequence of Enterococcus columbae ATCC_51263 (PacBio/Illumina hybrid assembly).</title>
        <authorList>
            <consortium name="The Broad Institute Genomics Platform"/>
            <consortium name="The Broad Institute Genome Sequencing Center for Infectious Disease"/>
            <person name="Earl A."/>
            <person name="Russ C."/>
            <person name="Gilmore M."/>
            <person name="Surin D."/>
            <person name="Walker B."/>
            <person name="Young S."/>
            <person name="Zeng Q."/>
            <person name="Gargeya S."/>
            <person name="Fitzgerald M."/>
            <person name="Haas B."/>
            <person name="Abouelleil A."/>
            <person name="Allen A.W."/>
            <person name="Alvarado L."/>
            <person name="Arachchi H.M."/>
            <person name="Berlin A.M."/>
            <person name="Chapman S.B."/>
            <person name="Gainer-Dewar J."/>
            <person name="Goldberg J."/>
            <person name="Griggs A."/>
            <person name="Gujja S."/>
            <person name="Hansen M."/>
            <person name="Howarth C."/>
            <person name="Imamovic A."/>
            <person name="Ireland A."/>
            <person name="Larimer J."/>
            <person name="McCowan C."/>
            <person name="Murphy C."/>
            <person name="Pearson M."/>
            <person name="Poon T.W."/>
            <person name="Priest M."/>
            <person name="Roberts A."/>
            <person name="Saif S."/>
            <person name="Shea T."/>
            <person name="Sisk P."/>
            <person name="Sykes S."/>
            <person name="Wortman J."/>
            <person name="Nusbaum C."/>
            <person name="Birren B."/>
        </authorList>
    </citation>
    <scope>NUCLEOTIDE SEQUENCE [LARGE SCALE GENOMIC DNA]</scope>
    <source>
        <strain evidence="2 3">ATCC 51263</strain>
    </source>
</reference>
<evidence type="ECO:0000256" key="1">
    <source>
        <dbReference type="SAM" id="Phobius"/>
    </source>
</evidence>
<dbReference type="eggNOG" id="ENOG503071Q">
    <property type="taxonomic scope" value="Bacteria"/>
</dbReference>
<feature type="transmembrane region" description="Helical" evidence="1">
    <location>
        <begin position="50"/>
        <end position="72"/>
    </location>
</feature>
<sequence>MKSNFAKKLWTKLLLAGGIGGIIGGMVRILGDRFIKATSFNLVALLHSLIFPSIIVLTVFSVSTCLILEYFLRKMKQLFYLFDESDDEKIDWLENQFERYHIYGELLNFLVIIACLLILALIICFANTNQFVFSVVIIVIELLAISWTNRLYRLLAQVFPSKAEVDYTKQNAMDQWLAHSDEGEKQLYYQSSYYVFSRMNLVYAFVLLVLLVSLNFSDKGLVAMFMVSGLTIAEKVLFYRHYLKLRKQKIS</sequence>
<dbReference type="InterPro" id="IPR021509">
    <property type="entry name" value="DUF3169"/>
</dbReference>
<dbReference type="RefSeq" id="WP_016182525.1">
    <property type="nucleotide sequence ID" value="NZ_JXKI01000041.1"/>
</dbReference>
<keyword evidence="1" id="KW-1133">Transmembrane helix</keyword>
<dbReference type="STRING" id="1121865.OMW_00361"/>
<feature type="transmembrane region" description="Helical" evidence="1">
    <location>
        <begin position="106"/>
        <end position="125"/>
    </location>
</feature>
<gene>
    <name evidence="2" type="ORF">I568_00959</name>
</gene>
<feature type="transmembrane region" description="Helical" evidence="1">
    <location>
        <begin position="220"/>
        <end position="239"/>
    </location>
</feature>
<dbReference type="Pfam" id="PF11368">
    <property type="entry name" value="DUF3169"/>
    <property type="match status" value="1"/>
</dbReference>
<accession>S0KTI9</accession>
<evidence type="ECO:0000313" key="2">
    <source>
        <dbReference type="EMBL" id="EOW84463.1"/>
    </source>
</evidence>
<proteinExistence type="predicted"/>
<protein>
    <recommendedName>
        <fullName evidence="4">DUF3169 family protein</fullName>
    </recommendedName>
</protein>
<evidence type="ECO:0008006" key="4">
    <source>
        <dbReference type="Google" id="ProtNLM"/>
    </source>
</evidence>
<dbReference type="Proteomes" id="UP000014113">
    <property type="component" value="Unassembled WGS sequence"/>
</dbReference>